<dbReference type="GO" id="GO:0008697">
    <property type="term" value="F:4-deoxy-L-threo-5-hexosulose-uronate ketol-isomerase activity"/>
    <property type="evidence" value="ECO:0007669"/>
    <property type="project" value="UniProtKB-EC"/>
</dbReference>
<dbReference type="InterPro" id="IPR027449">
    <property type="entry name" value="KduI_N"/>
</dbReference>
<gene>
    <name evidence="8" type="primary">kduI</name>
    <name evidence="8" type="ORF">KO481_27865</name>
</gene>
<keyword evidence="9" id="KW-1185">Reference proteome</keyword>
<comment type="cofactor">
    <cofactor evidence="2">
        <name>Zn(2+)</name>
        <dbReference type="ChEBI" id="CHEBI:29105"/>
    </cofactor>
</comment>
<proteinExistence type="inferred from homology"/>
<sequence>MTDVRYATSPDEMATLSPEELRGRFLVADLFAAGELRFAFSQQDRLLIGGAVPAGGTLELTAPDEVRAENLCDRRELGIVCLEGQGTVRADGTEHAVRAEDIVYVGQGTKAVAVSGDAVFYIVSAPAHRSYPTTLIPRSEAETVSIGEADKASARTLRKYVHDKGVQSCELALGITTLEPGSVWNTMPCHTHDRRTEIYLYFGLDAGERVVHLCGQPARTRSMIVADRRR</sequence>
<dbReference type="Gene3D" id="2.60.120.520">
    <property type="entry name" value="pectin degrading enzyme 5-keto 4- deoxyuronate isomerase, domain 1"/>
    <property type="match status" value="1"/>
</dbReference>
<dbReference type="InterPro" id="IPR011051">
    <property type="entry name" value="RmlC_Cupin_sf"/>
</dbReference>
<evidence type="ECO:0000256" key="2">
    <source>
        <dbReference type="ARBA" id="ARBA00001947"/>
    </source>
</evidence>
<protein>
    <recommendedName>
        <fullName evidence="4">5-dehydro-4-deoxy-D-glucuronate isomerase</fullName>
        <ecNumber evidence="4">5.3.1.17</ecNumber>
    </recommendedName>
</protein>
<reference evidence="8 9" key="1">
    <citation type="submission" date="2021-06" db="EMBL/GenBank/DDBJ databases">
        <title>Actinomycetes sequencing.</title>
        <authorList>
            <person name="Shan Q."/>
        </authorList>
    </citation>
    <scope>NUCLEOTIDE SEQUENCE [LARGE SCALE GENOMIC DNA]</scope>
    <source>
        <strain evidence="8 9">NEAU-G5</strain>
    </source>
</reference>
<evidence type="ECO:0000313" key="8">
    <source>
        <dbReference type="EMBL" id="MBU3065332.1"/>
    </source>
</evidence>
<accession>A0ABS6B4U4</accession>
<keyword evidence="5" id="KW-0479">Metal-binding</keyword>
<dbReference type="InterPro" id="IPR021120">
    <property type="entry name" value="KduI/IolB_isomerase"/>
</dbReference>
<comment type="caution">
    <text evidence="8">The sequence shown here is derived from an EMBL/GenBank/DDBJ whole genome shotgun (WGS) entry which is preliminary data.</text>
</comment>
<dbReference type="Proteomes" id="UP000733379">
    <property type="component" value="Unassembled WGS sequence"/>
</dbReference>
<dbReference type="PANTHER" id="PTHR38461:SF1">
    <property type="entry name" value="4-DEOXY-L-THREO-5-HEXOSULOSE-URONATE KETOL-ISOMERASE"/>
    <property type="match status" value="1"/>
</dbReference>
<dbReference type="EC" id="5.3.1.17" evidence="4"/>
<name>A0ABS6B4U4_9NOCA</name>
<evidence type="ECO:0000313" key="9">
    <source>
        <dbReference type="Proteomes" id="UP000733379"/>
    </source>
</evidence>
<dbReference type="Gene3D" id="2.60.120.10">
    <property type="entry name" value="Jelly Rolls"/>
    <property type="match status" value="1"/>
</dbReference>
<evidence type="ECO:0000256" key="6">
    <source>
        <dbReference type="ARBA" id="ARBA00022833"/>
    </source>
</evidence>
<dbReference type="InterPro" id="IPR014710">
    <property type="entry name" value="RmlC-like_jellyroll"/>
</dbReference>
<dbReference type="InterPro" id="IPR007045">
    <property type="entry name" value="KduI"/>
</dbReference>
<evidence type="ECO:0000256" key="5">
    <source>
        <dbReference type="ARBA" id="ARBA00022723"/>
    </source>
</evidence>
<dbReference type="EMBL" id="JAHKNI010000010">
    <property type="protein sequence ID" value="MBU3065332.1"/>
    <property type="molecule type" value="Genomic_DNA"/>
</dbReference>
<dbReference type="SUPFAM" id="SSF51182">
    <property type="entry name" value="RmlC-like cupins"/>
    <property type="match status" value="1"/>
</dbReference>
<evidence type="ECO:0000256" key="4">
    <source>
        <dbReference type="ARBA" id="ARBA00012547"/>
    </source>
</evidence>
<evidence type="ECO:0000256" key="3">
    <source>
        <dbReference type="ARBA" id="ARBA00008086"/>
    </source>
</evidence>
<keyword evidence="6" id="KW-0862">Zinc</keyword>
<evidence type="ECO:0000256" key="1">
    <source>
        <dbReference type="ARBA" id="ARBA00000552"/>
    </source>
</evidence>
<dbReference type="NCBIfam" id="NF002091">
    <property type="entry name" value="PRK00924.1"/>
    <property type="match status" value="1"/>
</dbReference>
<comment type="catalytic activity">
    <reaction evidence="1">
        <text>5-dehydro-4-deoxy-D-glucuronate = 3-deoxy-D-glycero-2,5-hexodiulosonate</text>
        <dbReference type="Rhea" id="RHEA:23896"/>
        <dbReference type="ChEBI" id="CHEBI:17117"/>
        <dbReference type="ChEBI" id="CHEBI:29071"/>
        <dbReference type="EC" id="5.3.1.17"/>
    </reaction>
</comment>
<evidence type="ECO:0000256" key="7">
    <source>
        <dbReference type="ARBA" id="ARBA00023235"/>
    </source>
</evidence>
<dbReference type="PANTHER" id="PTHR38461">
    <property type="entry name" value="4-DEOXY-L-THREO-5-HEXOSULOSE-URONATE KETOL-ISOMERASE"/>
    <property type="match status" value="1"/>
</dbReference>
<dbReference type="Pfam" id="PF04962">
    <property type="entry name" value="KduI"/>
    <property type="match status" value="1"/>
</dbReference>
<dbReference type="CDD" id="cd20294">
    <property type="entry name" value="cupin_KduI_N"/>
    <property type="match status" value="1"/>
</dbReference>
<organism evidence="8 9">
    <name type="scientific">Nocardia albiluteola</name>
    <dbReference type="NCBI Taxonomy" id="2842303"/>
    <lineage>
        <taxon>Bacteria</taxon>
        <taxon>Bacillati</taxon>
        <taxon>Actinomycetota</taxon>
        <taxon>Actinomycetes</taxon>
        <taxon>Mycobacteriales</taxon>
        <taxon>Nocardiaceae</taxon>
        <taxon>Nocardia</taxon>
    </lineage>
</organism>
<comment type="similarity">
    <text evidence="3">Belongs to the KduI family.</text>
</comment>
<keyword evidence="7 8" id="KW-0413">Isomerase</keyword>
<dbReference type="RefSeq" id="WP_215921378.1">
    <property type="nucleotide sequence ID" value="NZ_JAHKNI010000010.1"/>
</dbReference>